<comment type="caution">
    <text evidence="2">The sequence shown here is derived from an EMBL/GenBank/DDBJ whole genome shotgun (WGS) entry which is preliminary data.</text>
</comment>
<dbReference type="PANTHER" id="PTHR43852">
    <property type="entry name" value="NUCLEOTIDYLTRANSFERASE"/>
    <property type="match status" value="1"/>
</dbReference>
<dbReference type="InterPro" id="IPR052930">
    <property type="entry name" value="TA_antitoxin_MntA"/>
</dbReference>
<accession>A0A1F6V3M2</accession>
<name>A0A1F6V3M2_9BACT</name>
<dbReference type="SUPFAM" id="SSF81301">
    <property type="entry name" value="Nucleotidyltransferase"/>
    <property type="match status" value="1"/>
</dbReference>
<evidence type="ECO:0000313" key="2">
    <source>
        <dbReference type="EMBL" id="OGI64273.1"/>
    </source>
</evidence>
<gene>
    <name evidence="2" type="ORF">A2642_00975</name>
</gene>
<protein>
    <recommendedName>
        <fullName evidence="1">Polymerase beta nucleotidyltransferase domain-containing protein</fullName>
    </recommendedName>
</protein>
<feature type="domain" description="Polymerase beta nucleotidyltransferase" evidence="1">
    <location>
        <begin position="9"/>
        <end position="100"/>
    </location>
</feature>
<organism evidence="2 3">
    <name type="scientific">Candidatus Nomurabacteria bacterium RIFCSPHIGHO2_01_FULL_39_10</name>
    <dbReference type="NCBI Taxonomy" id="1801733"/>
    <lineage>
        <taxon>Bacteria</taxon>
        <taxon>Candidatus Nomuraibacteriota</taxon>
    </lineage>
</organism>
<reference evidence="2 3" key="1">
    <citation type="journal article" date="2016" name="Nat. Commun.">
        <title>Thousands of microbial genomes shed light on interconnected biogeochemical processes in an aquifer system.</title>
        <authorList>
            <person name="Anantharaman K."/>
            <person name="Brown C.T."/>
            <person name="Hug L.A."/>
            <person name="Sharon I."/>
            <person name="Castelle C.J."/>
            <person name="Probst A.J."/>
            <person name="Thomas B.C."/>
            <person name="Singh A."/>
            <person name="Wilkins M.J."/>
            <person name="Karaoz U."/>
            <person name="Brodie E.L."/>
            <person name="Williams K.H."/>
            <person name="Hubbard S.S."/>
            <person name="Banfield J.F."/>
        </authorList>
    </citation>
    <scope>NUCLEOTIDE SEQUENCE [LARGE SCALE GENOMIC DNA]</scope>
</reference>
<dbReference type="NCBIfam" id="NF047752">
    <property type="entry name" value="MntA_antitoxin"/>
    <property type="match status" value="1"/>
</dbReference>
<evidence type="ECO:0000313" key="3">
    <source>
        <dbReference type="Proteomes" id="UP000178700"/>
    </source>
</evidence>
<proteinExistence type="predicted"/>
<dbReference type="InterPro" id="IPR041633">
    <property type="entry name" value="Polbeta"/>
</dbReference>
<dbReference type="CDD" id="cd05403">
    <property type="entry name" value="NT_KNTase_like"/>
    <property type="match status" value="1"/>
</dbReference>
<dbReference type="Pfam" id="PF18765">
    <property type="entry name" value="Polbeta"/>
    <property type="match status" value="1"/>
</dbReference>
<sequence>MNVADLKSKIAPLAEKYGLKLIVLFGSQVSGKTHRESDYDIAYLSKKELSLEEESGFMYGLMPILKIRDERLVNIVDMKTAGPLMLYSITNKGRVLFEREIGSFFALKIYAWKVFVDTQSFRDNCFRIVKKRIQAM</sequence>
<dbReference type="EMBL" id="MFTJ01000056">
    <property type="protein sequence ID" value="OGI64273.1"/>
    <property type="molecule type" value="Genomic_DNA"/>
</dbReference>
<dbReference type="Proteomes" id="UP000178700">
    <property type="component" value="Unassembled WGS sequence"/>
</dbReference>
<evidence type="ECO:0000259" key="1">
    <source>
        <dbReference type="Pfam" id="PF18765"/>
    </source>
</evidence>
<dbReference type="AlphaFoldDB" id="A0A1F6V3M2"/>
<dbReference type="PANTHER" id="PTHR43852:SF3">
    <property type="entry name" value="NUCLEOTIDYLTRANSFERASE"/>
    <property type="match status" value="1"/>
</dbReference>
<dbReference type="InterPro" id="IPR043519">
    <property type="entry name" value="NT_sf"/>
</dbReference>
<dbReference type="Gene3D" id="3.30.460.10">
    <property type="entry name" value="Beta Polymerase, domain 2"/>
    <property type="match status" value="1"/>
</dbReference>